<dbReference type="SUPFAM" id="SSF54523">
    <property type="entry name" value="Pili subunits"/>
    <property type="match status" value="1"/>
</dbReference>
<evidence type="ECO:0000256" key="4">
    <source>
        <dbReference type="ARBA" id="ARBA00022519"/>
    </source>
</evidence>
<keyword evidence="4" id="KW-0997">Cell inner membrane</keyword>
<dbReference type="GO" id="GO:0005886">
    <property type="term" value="C:plasma membrane"/>
    <property type="evidence" value="ECO:0007669"/>
    <property type="project" value="UniProtKB-SubCell"/>
</dbReference>
<organism evidence="10">
    <name type="scientific">marine sediment metagenome</name>
    <dbReference type="NCBI Taxonomy" id="412755"/>
    <lineage>
        <taxon>unclassified sequences</taxon>
        <taxon>metagenomes</taxon>
        <taxon>ecological metagenomes</taxon>
    </lineage>
</organism>
<dbReference type="AlphaFoldDB" id="A0A0F9YVG9"/>
<evidence type="ECO:0000256" key="7">
    <source>
        <dbReference type="ARBA" id="ARBA00023136"/>
    </source>
</evidence>
<evidence type="ECO:0000256" key="5">
    <source>
        <dbReference type="ARBA" id="ARBA00022692"/>
    </source>
</evidence>
<protein>
    <recommendedName>
        <fullName evidence="9">General secretion pathway GspH domain-containing protein</fullName>
    </recommendedName>
</protein>
<comment type="subcellular location">
    <subcellularLocation>
        <location evidence="1">Cell inner membrane</location>
        <topology evidence="1">Single-pass membrane protein</topology>
    </subcellularLocation>
</comment>
<evidence type="ECO:0000256" key="1">
    <source>
        <dbReference type="ARBA" id="ARBA00004377"/>
    </source>
</evidence>
<keyword evidence="7 8" id="KW-0472">Membrane</keyword>
<dbReference type="Pfam" id="PF07963">
    <property type="entry name" value="N_methyl"/>
    <property type="match status" value="1"/>
</dbReference>
<feature type="domain" description="General secretion pathway GspH" evidence="9">
    <location>
        <begin position="74"/>
        <end position="181"/>
    </location>
</feature>
<evidence type="ECO:0000256" key="3">
    <source>
        <dbReference type="ARBA" id="ARBA00022481"/>
    </source>
</evidence>
<dbReference type="NCBIfam" id="TIGR02532">
    <property type="entry name" value="IV_pilin_GFxxxE"/>
    <property type="match status" value="1"/>
</dbReference>
<evidence type="ECO:0000256" key="2">
    <source>
        <dbReference type="ARBA" id="ARBA00022475"/>
    </source>
</evidence>
<keyword evidence="2" id="KW-1003">Cell membrane</keyword>
<name>A0A0F9YVG9_9ZZZZ</name>
<keyword evidence="5 8" id="KW-0812">Transmembrane</keyword>
<reference evidence="10" key="1">
    <citation type="journal article" date="2015" name="Nature">
        <title>Complex archaea that bridge the gap between prokaryotes and eukaryotes.</title>
        <authorList>
            <person name="Spang A."/>
            <person name="Saw J.H."/>
            <person name="Jorgensen S.L."/>
            <person name="Zaremba-Niedzwiedzka K."/>
            <person name="Martijn J."/>
            <person name="Lind A.E."/>
            <person name="van Eijk R."/>
            <person name="Schleper C."/>
            <person name="Guy L."/>
            <person name="Ettema T.J."/>
        </authorList>
    </citation>
    <scope>NUCLEOTIDE SEQUENCE</scope>
</reference>
<feature type="transmembrane region" description="Helical" evidence="8">
    <location>
        <begin position="44"/>
        <end position="65"/>
    </location>
</feature>
<keyword evidence="6 8" id="KW-1133">Transmembrane helix</keyword>
<evidence type="ECO:0000256" key="8">
    <source>
        <dbReference type="SAM" id="Phobius"/>
    </source>
</evidence>
<evidence type="ECO:0000256" key="6">
    <source>
        <dbReference type="ARBA" id="ARBA00022989"/>
    </source>
</evidence>
<evidence type="ECO:0000259" key="9">
    <source>
        <dbReference type="Pfam" id="PF12019"/>
    </source>
</evidence>
<dbReference type="EMBL" id="LAZR01000008">
    <property type="protein sequence ID" value="KKO08834.1"/>
    <property type="molecule type" value="Genomic_DNA"/>
</dbReference>
<dbReference type="InterPro" id="IPR045584">
    <property type="entry name" value="Pilin-like"/>
</dbReference>
<keyword evidence="3" id="KW-0488">Methylation</keyword>
<gene>
    <name evidence="10" type="ORF">LCGC14_0039530</name>
</gene>
<comment type="caution">
    <text evidence="10">The sequence shown here is derived from an EMBL/GenBank/DDBJ whole genome shotgun (WGS) entry which is preliminary data.</text>
</comment>
<sequence>MVLTAAMVARVMTPISVSDRKSRVCPAAARPHCVRQRGFTLLELLLVLAILGMAATLLGPGLATLDSPGFNAQTREATGLLNYARRMAVVQGTPASIEFLSAAYDADDEARRDTGREPDPQQADIVGRWVGDNIDLSYRDSAGQDASVDRRILVTFYPEGGSTGGELIMQQESRLLTISVDPFSGRVQVQDEE</sequence>
<dbReference type="InterPro" id="IPR022346">
    <property type="entry name" value="T2SS_GspH"/>
</dbReference>
<dbReference type="GO" id="GO:0015627">
    <property type="term" value="C:type II protein secretion system complex"/>
    <property type="evidence" value="ECO:0007669"/>
    <property type="project" value="InterPro"/>
</dbReference>
<dbReference type="GO" id="GO:0015628">
    <property type="term" value="P:protein secretion by the type II secretion system"/>
    <property type="evidence" value="ECO:0007669"/>
    <property type="project" value="InterPro"/>
</dbReference>
<accession>A0A0F9YVG9</accession>
<proteinExistence type="predicted"/>
<dbReference type="PROSITE" id="PS00409">
    <property type="entry name" value="PROKAR_NTER_METHYL"/>
    <property type="match status" value="1"/>
</dbReference>
<dbReference type="InterPro" id="IPR012902">
    <property type="entry name" value="N_methyl_site"/>
</dbReference>
<dbReference type="Pfam" id="PF12019">
    <property type="entry name" value="GspH"/>
    <property type="match status" value="1"/>
</dbReference>
<evidence type="ECO:0000313" key="10">
    <source>
        <dbReference type="EMBL" id="KKO08834.1"/>
    </source>
</evidence>